<feature type="domain" description="Helicase HerA central" evidence="2">
    <location>
        <begin position="23"/>
        <end position="81"/>
    </location>
</feature>
<dbReference type="PANTHER" id="PTHR30121">
    <property type="entry name" value="UNCHARACTERIZED PROTEIN YJGR-RELATED"/>
    <property type="match status" value="1"/>
</dbReference>
<sequence length="769" mass="85063">MKTIQENLKLFYVGLKDKEPFFYKNKDLTTHAAIIGMTGSGKTGLGIGILEEACIDNIPTFVIDPKGDMTNLALAFPQMSAQDFAPYVDENEAQNKGMSADEFAASEAQTWKKGIEGSFQSLERVRLFKDSAELKIYTPKSSSGVGVALLGDFARPNLDVGSEEFSEYVGSLASSVLSLVGIENDVNSKEHLLISNIFIDKFSRGADVSLEELIGFIATPPFAKIGVFDVEKFYPSSERMKLAVKINTLLASPDFRAWLSGERLDISKMLFNANGKAKCNIFTISHLKDSERMFFVTLLLNEIIAWMRKTEGTSSLRAVLYMDEIFGFFPPNGNPPSKTPMLTLLKQARAHGLGVILSTQNPVDLDYKGLSNIGTWFIGRLQTAQDKARVIDGMTGLAGSAMDKGEIENLISNLQKRNFLLKNIHEDGLSVISTRWALSYLKGPLSREQISNLMKEQRGGSNLSELSPVKSSNFAAKPVLSPGIAQIYAASSNLQEGGELEGYLYGEAKVRFYDAKKGLDEVREVSYMLRLDESQKEALWSEASENMHFTAVAEPNFKLSYAPLPGFVAGAKNFKELTKNFKEFIYRNYKLRLFSALNLSSAPGESKEEFYVRLADKCNEILEAQTAKLTAEFDKQKARLEEKLNRSVAKLEKEQRDFKSKGIETAISVGASILGAIFGKGLLSSGNIGKVATSARSANSVLKERSDVKLSEQEVAQLNAQIEELMAKFKEDASELKAKNDVQNVEVTEVEVGPKSSDIYDEKLYLLWK</sequence>
<dbReference type="Gene3D" id="3.40.50.300">
    <property type="entry name" value="P-loop containing nucleotide triphosphate hydrolases"/>
    <property type="match status" value="2"/>
</dbReference>
<keyword evidence="1" id="KW-0175">Coiled coil</keyword>
<dbReference type="InterPro" id="IPR027417">
    <property type="entry name" value="P-loop_NTPase"/>
</dbReference>
<evidence type="ECO:0000313" key="4">
    <source>
        <dbReference type="Proteomes" id="UP000502377"/>
    </source>
</evidence>
<feature type="coiled-coil region" evidence="1">
    <location>
        <begin position="708"/>
        <end position="739"/>
    </location>
</feature>
<dbReference type="SUPFAM" id="SSF52540">
    <property type="entry name" value="P-loop containing nucleoside triphosphate hydrolases"/>
    <property type="match status" value="1"/>
</dbReference>
<accession>A0A6G5QPV5</accession>
<dbReference type="InterPro" id="IPR051162">
    <property type="entry name" value="T4SS_component"/>
</dbReference>
<protein>
    <submittedName>
        <fullName evidence="3">Putative AAA domain protein</fullName>
    </submittedName>
</protein>
<organism evidence="3 4">
    <name type="scientific">Campylobacter rectus</name>
    <name type="common">Wolinella recta</name>
    <dbReference type="NCBI Taxonomy" id="203"/>
    <lineage>
        <taxon>Bacteria</taxon>
        <taxon>Pseudomonadati</taxon>
        <taxon>Campylobacterota</taxon>
        <taxon>Epsilonproteobacteria</taxon>
        <taxon>Campylobacterales</taxon>
        <taxon>Campylobacteraceae</taxon>
        <taxon>Campylobacter</taxon>
    </lineage>
</organism>
<evidence type="ECO:0000313" key="3">
    <source>
        <dbReference type="EMBL" id="QCD47659.1"/>
    </source>
</evidence>
<dbReference type="EMBL" id="CP012543">
    <property type="protein sequence ID" value="QCD47659.1"/>
    <property type="molecule type" value="Genomic_DNA"/>
</dbReference>
<feature type="coiled-coil region" evidence="1">
    <location>
        <begin position="619"/>
        <end position="661"/>
    </location>
</feature>
<proteinExistence type="predicted"/>
<dbReference type="PANTHER" id="PTHR30121:SF6">
    <property type="entry name" value="SLR6007 PROTEIN"/>
    <property type="match status" value="1"/>
</dbReference>
<dbReference type="AlphaFoldDB" id="A0A6G5QPV5"/>
<dbReference type="KEGG" id="crx:CRECT_2056"/>
<name>A0A6G5QPV5_CAMRE</name>
<dbReference type="Pfam" id="PF01935">
    <property type="entry name" value="DUF87"/>
    <property type="match status" value="1"/>
</dbReference>
<dbReference type="Proteomes" id="UP000502377">
    <property type="component" value="Chromosome"/>
</dbReference>
<gene>
    <name evidence="3" type="ORF">CRECT_2056</name>
</gene>
<reference evidence="3 4" key="1">
    <citation type="submission" date="2016-07" db="EMBL/GenBank/DDBJ databases">
        <title>Comparative genomics of the Campylobacter concisus group.</title>
        <authorList>
            <person name="Miller W.G."/>
            <person name="Yee E."/>
            <person name="Chapman M.H."/>
            <person name="Huynh S."/>
            <person name="Bono J.L."/>
            <person name="On S.L.W."/>
            <person name="StLeger J."/>
            <person name="Foster G."/>
            <person name="Parker C.T."/>
        </authorList>
    </citation>
    <scope>NUCLEOTIDE SEQUENCE [LARGE SCALE GENOMIC DNA]</scope>
    <source>
        <strain evidence="3 4">ATCC 33238</strain>
    </source>
</reference>
<dbReference type="InterPro" id="IPR002789">
    <property type="entry name" value="HerA_central"/>
</dbReference>
<evidence type="ECO:0000256" key="1">
    <source>
        <dbReference type="SAM" id="Coils"/>
    </source>
</evidence>
<evidence type="ECO:0000259" key="2">
    <source>
        <dbReference type="Pfam" id="PF01935"/>
    </source>
</evidence>
<dbReference type="RefSeq" id="WP_002943942.1">
    <property type="nucleotide sequence ID" value="NZ_CP012543.1"/>
</dbReference>